<organism evidence="1 2">
    <name type="scientific">Portunus trituberculatus</name>
    <name type="common">Swimming crab</name>
    <name type="synonym">Neptunus trituberculatus</name>
    <dbReference type="NCBI Taxonomy" id="210409"/>
    <lineage>
        <taxon>Eukaryota</taxon>
        <taxon>Metazoa</taxon>
        <taxon>Ecdysozoa</taxon>
        <taxon>Arthropoda</taxon>
        <taxon>Crustacea</taxon>
        <taxon>Multicrustacea</taxon>
        <taxon>Malacostraca</taxon>
        <taxon>Eumalacostraca</taxon>
        <taxon>Eucarida</taxon>
        <taxon>Decapoda</taxon>
        <taxon>Pleocyemata</taxon>
        <taxon>Brachyura</taxon>
        <taxon>Eubrachyura</taxon>
        <taxon>Portunoidea</taxon>
        <taxon>Portunidae</taxon>
        <taxon>Portuninae</taxon>
        <taxon>Portunus</taxon>
    </lineage>
</organism>
<gene>
    <name evidence="1" type="ORF">E2C01_039956</name>
</gene>
<evidence type="ECO:0000313" key="1">
    <source>
        <dbReference type="EMBL" id="MPC46242.1"/>
    </source>
</evidence>
<protein>
    <submittedName>
        <fullName evidence="1">Uncharacterized protein</fullName>
    </submittedName>
</protein>
<comment type="caution">
    <text evidence="1">The sequence shown here is derived from an EMBL/GenBank/DDBJ whole genome shotgun (WGS) entry which is preliminary data.</text>
</comment>
<sequence length="139" mass="15492">MVLRFRLVYDENFPSNRCYVTFLSCDEACLALQHVAYLPLAGSGFKTEFLHSRNISDNDIDYIPNLFDNHLEVSIPEIRQIPPPRCSDGYCRTCCDTVCDEEALDIKSSNNVVTAVLRGPTVAKSAVRPDPRPPVPGTS</sequence>
<dbReference type="AlphaFoldDB" id="A0A5B7FIC8"/>
<accession>A0A5B7FIC8</accession>
<name>A0A5B7FIC8_PORTR</name>
<dbReference type="Proteomes" id="UP000324222">
    <property type="component" value="Unassembled WGS sequence"/>
</dbReference>
<keyword evidence="2" id="KW-1185">Reference proteome</keyword>
<evidence type="ECO:0000313" key="2">
    <source>
        <dbReference type="Proteomes" id="UP000324222"/>
    </source>
</evidence>
<proteinExistence type="predicted"/>
<reference evidence="1 2" key="1">
    <citation type="submission" date="2019-05" db="EMBL/GenBank/DDBJ databases">
        <title>Another draft genome of Portunus trituberculatus and its Hox gene families provides insights of decapod evolution.</title>
        <authorList>
            <person name="Jeong J.-H."/>
            <person name="Song I."/>
            <person name="Kim S."/>
            <person name="Choi T."/>
            <person name="Kim D."/>
            <person name="Ryu S."/>
            <person name="Kim W."/>
        </authorList>
    </citation>
    <scope>NUCLEOTIDE SEQUENCE [LARGE SCALE GENOMIC DNA]</scope>
    <source>
        <tissue evidence="1">Muscle</tissue>
    </source>
</reference>
<dbReference type="EMBL" id="VSRR010007115">
    <property type="protein sequence ID" value="MPC46242.1"/>
    <property type="molecule type" value="Genomic_DNA"/>
</dbReference>